<dbReference type="Proteomes" id="UP000190367">
    <property type="component" value="Unassembled WGS sequence"/>
</dbReference>
<dbReference type="RefSeq" id="WP_078669430.1">
    <property type="nucleotide sequence ID" value="NZ_FUWZ01000002.1"/>
</dbReference>
<evidence type="ECO:0000313" key="1">
    <source>
        <dbReference type="EMBL" id="SKA12170.1"/>
    </source>
</evidence>
<dbReference type="AlphaFoldDB" id="A0A1T4R7W0"/>
<dbReference type="Gene3D" id="3.10.510.10">
    <property type="entry name" value="NE1680-like"/>
    <property type="match status" value="1"/>
</dbReference>
<accession>A0A1T4R7W0</accession>
<dbReference type="OrthoDB" id="9795699at2"/>
<proteinExistence type="predicted"/>
<dbReference type="Pfam" id="PF09630">
    <property type="entry name" value="DUF2024"/>
    <property type="match status" value="1"/>
</dbReference>
<dbReference type="InterPro" id="IPR018592">
    <property type="entry name" value="DUF2024"/>
</dbReference>
<protein>
    <recommendedName>
        <fullName evidence="3">DUF2024 domain-containing protein</fullName>
    </recommendedName>
</protein>
<name>A0A1T4R7W0_9BACT</name>
<dbReference type="EMBL" id="FUWZ01000002">
    <property type="protein sequence ID" value="SKA12170.1"/>
    <property type="molecule type" value="Genomic_DNA"/>
</dbReference>
<evidence type="ECO:0000313" key="2">
    <source>
        <dbReference type="Proteomes" id="UP000190367"/>
    </source>
</evidence>
<evidence type="ECO:0008006" key="3">
    <source>
        <dbReference type="Google" id="ProtNLM"/>
    </source>
</evidence>
<reference evidence="2" key="1">
    <citation type="submission" date="2017-02" db="EMBL/GenBank/DDBJ databases">
        <authorList>
            <person name="Varghese N."/>
            <person name="Submissions S."/>
        </authorList>
    </citation>
    <scope>NUCLEOTIDE SEQUENCE [LARGE SCALE GENOMIC DNA]</scope>
    <source>
        <strain evidence="2">DSM 22224</strain>
    </source>
</reference>
<keyword evidence="2" id="KW-1185">Reference proteome</keyword>
<sequence length="86" mass="9728">MEVAVYKACAKKRKGGILHFDIIVPPETAFTAVLAYGSAFLQTRLQEDLPVSSRDCRFCYTTETVPRWESQIAVQGYYIHESQGCH</sequence>
<dbReference type="SUPFAM" id="SSF160766">
    <property type="entry name" value="NE1680-like"/>
    <property type="match status" value="1"/>
</dbReference>
<dbReference type="InterPro" id="IPR023122">
    <property type="entry name" value="NE1680-like_sf"/>
</dbReference>
<gene>
    <name evidence="1" type="ORF">SAMN04488128_102931</name>
</gene>
<dbReference type="STRING" id="634771.SAMN04488128_102931"/>
<organism evidence="1 2">
    <name type="scientific">Chitinophaga eiseniae</name>
    <dbReference type="NCBI Taxonomy" id="634771"/>
    <lineage>
        <taxon>Bacteria</taxon>
        <taxon>Pseudomonadati</taxon>
        <taxon>Bacteroidota</taxon>
        <taxon>Chitinophagia</taxon>
        <taxon>Chitinophagales</taxon>
        <taxon>Chitinophagaceae</taxon>
        <taxon>Chitinophaga</taxon>
    </lineage>
</organism>